<proteinExistence type="predicted"/>
<feature type="compositionally biased region" description="Polar residues" evidence="2">
    <location>
        <begin position="540"/>
        <end position="549"/>
    </location>
</feature>
<feature type="region of interest" description="Disordered" evidence="2">
    <location>
        <begin position="152"/>
        <end position="171"/>
    </location>
</feature>
<keyword evidence="4" id="KW-1185">Reference proteome</keyword>
<dbReference type="AlphaFoldDB" id="A0A078AWQ6"/>
<keyword evidence="1" id="KW-0175">Coiled coil</keyword>
<feature type="region of interest" description="Disordered" evidence="2">
    <location>
        <begin position="529"/>
        <end position="549"/>
    </location>
</feature>
<evidence type="ECO:0000313" key="4">
    <source>
        <dbReference type="Proteomes" id="UP000039865"/>
    </source>
</evidence>
<dbReference type="InParanoid" id="A0A078AWQ6"/>
<feature type="coiled-coil region" evidence="1">
    <location>
        <begin position="30"/>
        <end position="67"/>
    </location>
</feature>
<protein>
    <submittedName>
        <fullName evidence="3">Uncharacterized protein</fullName>
    </submittedName>
</protein>
<organism evidence="3 4">
    <name type="scientific">Stylonychia lemnae</name>
    <name type="common">Ciliate</name>
    <dbReference type="NCBI Taxonomy" id="5949"/>
    <lineage>
        <taxon>Eukaryota</taxon>
        <taxon>Sar</taxon>
        <taxon>Alveolata</taxon>
        <taxon>Ciliophora</taxon>
        <taxon>Intramacronucleata</taxon>
        <taxon>Spirotrichea</taxon>
        <taxon>Stichotrichia</taxon>
        <taxon>Sporadotrichida</taxon>
        <taxon>Oxytrichidae</taxon>
        <taxon>Stylonychinae</taxon>
        <taxon>Stylonychia</taxon>
    </lineage>
</organism>
<dbReference type="Proteomes" id="UP000039865">
    <property type="component" value="Unassembled WGS sequence"/>
</dbReference>
<name>A0A078AWQ6_STYLE</name>
<evidence type="ECO:0000256" key="2">
    <source>
        <dbReference type="SAM" id="MobiDB-lite"/>
    </source>
</evidence>
<evidence type="ECO:0000256" key="1">
    <source>
        <dbReference type="SAM" id="Coils"/>
    </source>
</evidence>
<dbReference type="EMBL" id="CCKQ01014688">
    <property type="protein sequence ID" value="CDW86481.1"/>
    <property type="molecule type" value="Genomic_DNA"/>
</dbReference>
<evidence type="ECO:0000313" key="3">
    <source>
        <dbReference type="EMBL" id="CDW86481.1"/>
    </source>
</evidence>
<gene>
    <name evidence="3" type="primary">Contig15146.g16140</name>
    <name evidence="3" type="ORF">STYLEM_15576</name>
</gene>
<accession>A0A078AWQ6</accession>
<sequence length="671" mass="79462">MPELNIIEKLSVDSKRIKYMNNQIQKSIQLQQSNDEKKMIQQSIDSKQDQIQKMKSYLEKVRELNRKLDANKPKPEELYQMRRNETRLLFFLNSLRLFEDYIEEKDLIIKDQEDSAIQDLGQTDISDMNDILEFNQLKQYRTFLNDAEDYMPNQIGNSPKERRNTRTGINQNEKRKTTLIKFPTFYLKKVNVKRTKNFNESNQRDIEAAVFSDIHVLNLWKEFKEQIVTEDSVIKHYDVSMMRLYSNTLKYKNLNTVLDEKHQIKDILQSKLQKIRNLIPSFSILMGKLNFSRLKKTKMSLRCLFQMIDPRVFHLQGALINVMKYLEKKTQDLARTKKMSFMEQKQEQEFLEVNFNPNQRPSIKKSTTQLNISAAKMRQNQENLKKIKKQLENFQYISRETLTQRVQQSQQDDDQLRDCQREEMGHLDSQRSFVKDNLMHRMKHIGHKKISQSQENINKLSNFQRATSVLYKTILSNESNNSKNDLSQIVDRCKLTQLSQYFSVSKKKETSYLKSPDQPNTSKLVQNQYKSEQRRAMTPHMNSNSRNSNDKLITLQTICDQQKQQSFNQISQKTQKPNILYQIPTKDLLNCIASTRNTKFLNQNIFNNSGDSKKQAKSDRELNKAKQMTQLDIIKEILSREDILKSKRDKSVGKLKEIYGKKNRMQMTLLN</sequence>
<reference evidence="3 4" key="1">
    <citation type="submission" date="2014-06" db="EMBL/GenBank/DDBJ databases">
        <authorList>
            <person name="Swart Estienne"/>
        </authorList>
    </citation>
    <scope>NUCLEOTIDE SEQUENCE [LARGE SCALE GENOMIC DNA]</scope>
    <source>
        <strain evidence="3 4">130c</strain>
    </source>
</reference>